<feature type="repeat" description="HEAT" evidence="6">
    <location>
        <begin position="452"/>
        <end position="488"/>
    </location>
</feature>
<dbReference type="SUPFAM" id="SSF56112">
    <property type="entry name" value="Protein kinase-like (PK-like)"/>
    <property type="match status" value="1"/>
</dbReference>
<evidence type="ECO:0000256" key="7">
    <source>
        <dbReference type="SAM" id="MobiDB-lite"/>
    </source>
</evidence>
<evidence type="ECO:0000256" key="1">
    <source>
        <dbReference type="ARBA" id="ARBA00004749"/>
    </source>
</evidence>
<dbReference type="CDD" id="cd13970">
    <property type="entry name" value="ABC1_ADCK3"/>
    <property type="match status" value="1"/>
</dbReference>
<name>A0A7R8VGG7_TIMDO</name>
<feature type="compositionally biased region" description="Basic and acidic residues" evidence="7">
    <location>
        <begin position="923"/>
        <end position="932"/>
    </location>
</feature>
<dbReference type="InterPro" id="IPR011989">
    <property type="entry name" value="ARM-like"/>
</dbReference>
<dbReference type="InterPro" id="IPR016024">
    <property type="entry name" value="ARM-type_fold"/>
</dbReference>
<dbReference type="SUPFAM" id="SSF48371">
    <property type="entry name" value="ARM repeat"/>
    <property type="match status" value="1"/>
</dbReference>
<keyword evidence="3" id="KW-0808">Transferase</keyword>
<dbReference type="GO" id="GO:0005524">
    <property type="term" value="F:ATP binding"/>
    <property type="evidence" value="ECO:0007669"/>
    <property type="project" value="UniProtKB-KW"/>
</dbReference>
<protein>
    <recommendedName>
        <fullName evidence="8">ABC1 atypical kinase-like domain-containing protein</fullName>
    </recommendedName>
</protein>
<dbReference type="Gene3D" id="1.25.10.10">
    <property type="entry name" value="Leucine-rich Repeat Variant"/>
    <property type="match status" value="2"/>
</dbReference>
<evidence type="ECO:0000256" key="6">
    <source>
        <dbReference type="PROSITE-ProRule" id="PRU00103"/>
    </source>
</evidence>
<proteinExistence type="inferred from homology"/>
<feature type="region of interest" description="Disordered" evidence="7">
    <location>
        <begin position="844"/>
        <end position="875"/>
    </location>
</feature>
<dbReference type="InterPro" id="IPR021133">
    <property type="entry name" value="HEAT_type_2"/>
</dbReference>
<gene>
    <name evidence="9" type="ORF">TDIB3V08_LOCUS4020</name>
</gene>
<evidence type="ECO:0000256" key="3">
    <source>
        <dbReference type="ARBA" id="ARBA00022679"/>
    </source>
</evidence>
<dbReference type="Pfam" id="PF03109">
    <property type="entry name" value="ABC1"/>
    <property type="match status" value="1"/>
</dbReference>
<dbReference type="InterPro" id="IPR051409">
    <property type="entry name" value="Atypical_kinase_ADCK"/>
</dbReference>
<dbReference type="InterPro" id="IPR011009">
    <property type="entry name" value="Kinase-like_dom_sf"/>
</dbReference>
<organism evidence="9">
    <name type="scientific">Timema douglasi</name>
    <name type="common">Walking stick</name>
    <dbReference type="NCBI Taxonomy" id="61478"/>
    <lineage>
        <taxon>Eukaryota</taxon>
        <taxon>Metazoa</taxon>
        <taxon>Ecdysozoa</taxon>
        <taxon>Arthropoda</taxon>
        <taxon>Hexapoda</taxon>
        <taxon>Insecta</taxon>
        <taxon>Pterygota</taxon>
        <taxon>Neoptera</taxon>
        <taxon>Polyneoptera</taxon>
        <taxon>Phasmatodea</taxon>
        <taxon>Timematodea</taxon>
        <taxon>Timematoidea</taxon>
        <taxon>Timematidae</taxon>
        <taxon>Timema</taxon>
    </lineage>
</organism>
<reference evidence="9" key="1">
    <citation type="submission" date="2020-11" db="EMBL/GenBank/DDBJ databases">
        <authorList>
            <person name="Tran Van P."/>
        </authorList>
    </citation>
    <scope>NUCLEOTIDE SEQUENCE</scope>
</reference>
<dbReference type="GO" id="GO:0006744">
    <property type="term" value="P:ubiquinone biosynthetic process"/>
    <property type="evidence" value="ECO:0007669"/>
    <property type="project" value="TreeGrafter"/>
</dbReference>
<feature type="compositionally biased region" description="Basic and acidic residues" evidence="7">
    <location>
        <begin position="844"/>
        <end position="860"/>
    </location>
</feature>
<dbReference type="InterPro" id="IPR004147">
    <property type="entry name" value="ABC1_dom"/>
</dbReference>
<evidence type="ECO:0000259" key="8">
    <source>
        <dbReference type="Pfam" id="PF03109"/>
    </source>
</evidence>
<dbReference type="InterPro" id="IPR034646">
    <property type="entry name" value="ADCK3_dom"/>
</dbReference>
<dbReference type="PANTHER" id="PTHR43851">
    <property type="match status" value="1"/>
</dbReference>
<feature type="region of interest" description="Disordered" evidence="7">
    <location>
        <begin position="906"/>
        <end position="949"/>
    </location>
</feature>
<evidence type="ECO:0000256" key="4">
    <source>
        <dbReference type="ARBA" id="ARBA00022741"/>
    </source>
</evidence>
<dbReference type="EMBL" id="OA565803">
    <property type="protein sequence ID" value="CAD7197718.1"/>
    <property type="molecule type" value="Genomic_DNA"/>
</dbReference>
<sequence length="1389" mass="156274">MTSELLHLLCNSLKLERDKGVGELQKHLPNWSKSDRIQFQINLLLLISDTESPWETKHGCLLGAKSLIPYLDRENDQELHFISQIMEISERLLTDVEVRVRLAAGDVLGVLCAKIGTQVYLQCKDHILHLVQSNLERQATENSGAKQEQIETEKLMEKLATSSQKRYSADVAQLFHDTAGWKNLETSMKCLQAMIEGCGTNFQPFVEEDLLSLIFQTLTHTNRFVRETGYYCYLSLLFYLPLHANAGAVLLNYPHLKPWCILTDDEGRDSVGAVNPIFAYGHEFSRHLATGLADNWSQVRLAASVAARKFLMSLPDDKAREVFFPELLPQMCLNRYYVAEGVRIYSQETWRQVTGTYGKDLVQKYISQTVDYYILATESDNHAVREAACACIAELASKIQAHSVRPYVGKLLHTLLVCFRDESWPVRDAACVACGHFILCFPDESHESMTFLYPLFFGNLEDPIPTVRQGAAVALANVVRAYGQESLAVLMERVTQGLKNVRNQPQDSEKYRDLDKGQANFGIVKKIRDNDPELHSDNVMYSCGSLAPKMGRGGSDHKFRRPSQFWEMADGCVYLLSELSQIPEMSRTVFNTLPLVAEACHHRHYTHHLVFIETVCKQLPVIAKGIGKKTFKSVLINQAVTMRYAVNVVCSIITHVLVDPITLGDESSFKYHPPFFVSLVLLRCKLVDPTEFGVTVFTGDVTDHMSSGQHHPMSRQWSQDIGMVLRGLQSVVSASTRLQEARCKQAWENSSVKTLAEETRNKVSQVVQKGLTEDMQTVLSKTVSETFQRTWVVVEGVRQYAMYATGSTAATSDSRGPTESSLSKFIDLSDIKLDNSENNYLKTEIEHETTPDELKSRGEASKTTNPSSEKLNVENLSSVKLSTPVMTPPFSIESPAGDLAVAKKPINTSGKSASQSLLSSSNNKEDEKEPKVTAKPKRKQMLSESAKQRKVPASRLERIISFGGLAAGLGVGTVAELARRSIGVKKEEMTVGRTLDSAFLSEANAERIVNTLCKVRGAALKLGQILSIQDNNIISPGLQKAFERVRQSADFMPTWQVEKVLTSELGDDWRSKVAHFEIKPFAAASIGQVHLVTLHNGTEAAMKIQYPGVAKGIESDIDNLVGIMKVWNVFPDALFVDNIVTVAKRELSWEVDYKREAECTKKFKTLVQPYPDYFVPRVIDELCTAQIFTTELIDGLPIDKCTDLDEETRHHIARLIMQLCLRELFEFLYMQTDPNWANFFYNPESRQLALLDFGASREYSRSFMDQYIEIIRGAADGDRDKVLRLSRDIGFLTGYESKVMDDAHVDTVMILGEVFRKPEAFDFGSQSTTQQVTQLVPTMLKHRLCPPPEEIYSLHRKLSGVFLLCSKLRVKMECRSMFDEAYLAYKQHN</sequence>
<keyword evidence="4" id="KW-0547">Nucleotide-binding</keyword>
<evidence type="ECO:0000256" key="5">
    <source>
        <dbReference type="ARBA" id="ARBA00022840"/>
    </source>
</evidence>
<keyword evidence="5" id="KW-0067">ATP-binding</keyword>
<feature type="compositionally biased region" description="Polar residues" evidence="7">
    <location>
        <begin position="861"/>
        <end position="875"/>
    </location>
</feature>
<comment type="similarity">
    <text evidence="2">Belongs to the protein kinase superfamily. ADCK protein kinase family.</text>
</comment>
<comment type="pathway">
    <text evidence="1">Cofactor biosynthesis; ubiquinone biosynthesis.</text>
</comment>
<dbReference type="PROSITE" id="PS50077">
    <property type="entry name" value="HEAT_REPEAT"/>
    <property type="match status" value="1"/>
</dbReference>
<evidence type="ECO:0000256" key="2">
    <source>
        <dbReference type="ARBA" id="ARBA00009670"/>
    </source>
</evidence>
<dbReference type="GO" id="GO:0016740">
    <property type="term" value="F:transferase activity"/>
    <property type="evidence" value="ECO:0007669"/>
    <property type="project" value="UniProtKB-KW"/>
</dbReference>
<feature type="domain" description="ABC1 atypical kinase-like" evidence="8">
    <location>
        <begin position="1045"/>
        <end position="1284"/>
    </location>
</feature>
<dbReference type="PANTHER" id="PTHR43851:SF3">
    <property type="entry name" value="COENZYME Q8"/>
    <property type="match status" value="1"/>
</dbReference>
<feature type="compositionally biased region" description="Low complexity" evidence="7">
    <location>
        <begin position="909"/>
        <end position="922"/>
    </location>
</feature>
<evidence type="ECO:0000313" key="9">
    <source>
        <dbReference type="EMBL" id="CAD7197718.1"/>
    </source>
</evidence>
<accession>A0A7R8VGG7</accession>